<dbReference type="EMBL" id="KZ996685">
    <property type="protein sequence ID" value="RKO88479.1"/>
    <property type="molecule type" value="Genomic_DNA"/>
</dbReference>
<dbReference type="Proteomes" id="UP000269721">
    <property type="component" value="Unassembled WGS sequence"/>
</dbReference>
<dbReference type="AlphaFoldDB" id="A0A4P9W7M4"/>
<feature type="region of interest" description="Disordered" evidence="1">
    <location>
        <begin position="129"/>
        <end position="203"/>
    </location>
</feature>
<feature type="region of interest" description="Disordered" evidence="1">
    <location>
        <begin position="70"/>
        <end position="91"/>
    </location>
</feature>
<sequence length="203" mass="22906">MTEETHHDETRSNRVQGLRIGVLLSANAVGKDVPTAKKEVPTVIGPLHPLFKKTKIARNDEREIKLGSAVNPVGRRGPKPSCPNPFSKPPLKEALMQKPRRRPGDYRRRCVFTRIHQRIISRRAAACEGAPWRPDTNDGSERRKGRIRVTNQPVETHERTPKKRKKKKPDNPSPVSAYPVNSSRIPIIIPKRLKPPDAIDDIA</sequence>
<accession>A0A4P9W7M4</accession>
<keyword evidence="3" id="KW-1185">Reference proteome</keyword>
<proteinExistence type="predicted"/>
<protein>
    <submittedName>
        <fullName evidence="2">Uncharacterized protein</fullName>
    </submittedName>
</protein>
<organism evidence="2 3">
    <name type="scientific">Blyttiomyces helicus</name>
    <dbReference type="NCBI Taxonomy" id="388810"/>
    <lineage>
        <taxon>Eukaryota</taxon>
        <taxon>Fungi</taxon>
        <taxon>Fungi incertae sedis</taxon>
        <taxon>Chytridiomycota</taxon>
        <taxon>Chytridiomycota incertae sedis</taxon>
        <taxon>Chytridiomycetes</taxon>
        <taxon>Chytridiomycetes incertae sedis</taxon>
        <taxon>Blyttiomyces</taxon>
    </lineage>
</organism>
<reference evidence="3" key="1">
    <citation type="journal article" date="2018" name="Nat. Microbiol.">
        <title>Leveraging single-cell genomics to expand the fungal tree of life.</title>
        <authorList>
            <person name="Ahrendt S.R."/>
            <person name="Quandt C.A."/>
            <person name="Ciobanu D."/>
            <person name="Clum A."/>
            <person name="Salamov A."/>
            <person name="Andreopoulos B."/>
            <person name="Cheng J.F."/>
            <person name="Woyke T."/>
            <person name="Pelin A."/>
            <person name="Henrissat B."/>
            <person name="Reynolds N.K."/>
            <person name="Benny G.L."/>
            <person name="Smith M.E."/>
            <person name="James T.Y."/>
            <person name="Grigoriev I.V."/>
        </authorList>
    </citation>
    <scope>NUCLEOTIDE SEQUENCE [LARGE SCALE GENOMIC DNA]</scope>
</reference>
<evidence type="ECO:0000313" key="2">
    <source>
        <dbReference type="EMBL" id="RKO88479.1"/>
    </source>
</evidence>
<evidence type="ECO:0000313" key="3">
    <source>
        <dbReference type="Proteomes" id="UP000269721"/>
    </source>
</evidence>
<evidence type="ECO:0000256" key="1">
    <source>
        <dbReference type="SAM" id="MobiDB-lite"/>
    </source>
</evidence>
<name>A0A4P9W7M4_9FUNG</name>
<gene>
    <name evidence="2" type="ORF">BDK51DRAFT_29159</name>
</gene>